<protein>
    <recommendedName>
        <fullName evidence="2">DUF7802 domain-containing protein</fullName>
    </recommendedName>
</protein>
<keyword evidence="1" id="KW-0472">Membrane</keyword>
<feature type="transmembrane region" description="Helical" evidence="1">
    <location>
        <begin position="201"/>
        <end position="221"/>
    </location>
</feature>
<evidence type="ECO:0000259" key="2">
    <source>
        <dbReference type="Pfam" id="PF25085"/>
    </source>
</evidence>
<dbReference type="Pfam" id="PF25085">
    <property type="entry name" value="DUF7802"/>
    <property type="match status" value="1"/>
</dbReference>
<feature type="transmembrane region" description="Helical" evidence="1">
    <location>
        <begin position="268"/>
        <end position="287"/>
    </location>
</feature>
<evidence type="ECO:0000313" key="4">
    <source>
        <dbReference type="Proteomes" id="UP000237968"/>
    </source>
</evidence>
<dbReference type="PANTHER" id="PTHR35982">
    <property type="entry name" value="AGAP005361-PA"/>
    <property type="match status" value="1"/>
</dbReference>
<comment type="caution">
    <text evidence="3">The sequence shown here is derived from an EMBL/GenBank/DDBJ whole genome shotgun (WGS) entry which is preliminary data.</text>
</comment>
<keyword evidence="1" id="KW-0812">Transmembrane</keyword>
<feature type="transmembrane region" description="Helical" evidence="1">
    <location>
        <begin position="126"/>
        <end position="144"/>
    </location>
</feature>
<evidence type="ECO:0000256" key="1">
    <source>
        <dbReference type="SAM" id="Phobius"/>
    </source>
</evidence>
<keyword evidence="1" id="KW-1133">Transmembrane helix</keyword>
<dbReference type="InterPro" id="IPR056704">
    <property type="entry name" value="DUF7802"/>
</dbReference>
<feature type="transmembrane region" description="Helical" evidence="1">
    <location>
        <begin position="164"/>
        <end position="189"/>
    </location>
</feature>
<feature type="transmembrane region" description="Helical" evidence="1">
    <location>
        <begin position="35"/>
        <end position="54"/>
    </location>
</feature>
<feature type="transmembrane region" description="Helical" evidence="1">
    <location>
        <begin position="355"/>
        <end position="377"/>
    </location>
</feature>
<gene>
    <name evidence="3" type="ORF">ENSA5_08200</name>
</gene>
<dbReference type="AlphaFoldDB" id="A0A2S9YH57"/>
<sequence>MLRPMTSLLQSVSSPELPWHHFTSPLEKWAVQPSFVLGEYLFMICAALALVHAWREGRDHLLIWVAALITGTANDMIFMALPLVDNFWQAQAQVMITARLPLYIPCVYVCFMYYPTVAVRRLGLKPLALAALTGIVGCLFYAPYDIVGAKFLWWTWHDTDAPVAMRLLGAPVASSLWVLTFVASFSWLIDRALARSEKLTAKSFGLGLALVAGCTTLLMMVQMTILQQLDGGSPGYLAFGLGLATYAAIVIWQRKPARPEPARPGDRLLLGAAIAYFATLTGIMATFDPATHVNTGVHQTVGECYVEATDVTGLTRYEFLCVSDFDEDYSFECVDELPAEGSEWYTVCGRPHEDFAAWMSGVGLLGLAGIGLFTLMLGSGRQRLRVRNPDD</sequence>
<reference evidence="3 4" key="1">
    <citation type="submission" date="2018-03" db="EMBL/GenBank/DDBJ databases">
        <title>Draft Genome Sequences of the Obligatory Marine Myxobacteria Enhygromyxa salina SWB005.</title>
        <authorList>
            <person name="Poehlein A."/>
            <person name="Moghaddam J.A."/>
            <person name="Harms H."/>
            <person name="Alanjari M."/>
            <person name="Koenig G.M."/>
            <person name="Daniel R."/>
            <person name="Schaeberle T.F."/>
        </authorList>
    </citation>
    <scope>NUCLEOTIDE SEQUENCE [LARGE SCALE GENOMIC DNA]</scope>
    <source>
        <strain evidence="3 4">SWB005</strain>
    </source>
</reference>
<feature type="transmembrane region" description="Helical" evidence="1">
    <location>
        <begin position="96"/>
        <end position="114"/>
    </location>
</feature>
<feature type="domain" description="DUF7802" evidence="2">
    <location>
        <begin position="28"/>
        <end position="358"/>
    </location>
</feature>
<feature type="transmembrane region" description="Helical" evidence="1">
    <location>
        <begin position="233"/>
        <end position="252"/>
    </location>
</feature>
<dbReference type="EMBL" id="PVNK01000042">
    <property type="protein sequence ID" value="PRQ04371.1"/>
    <property type="molecule type" value="Genomic_DNA"/>
</dbReference>
<dbReference type="Proteomes" id="UP000237968">
    <property type="component" value="Unassembled WGS sequence"/>
</dbReference>
<accession>A0A2S9YH57</accession>
<organism evidence="3 4">
    <name type="scientific">Enhygromyxa salina</name>
    <dbReference type="NCBI Taxonomy" id="215803"/>
    <lineage>
        <taxon>Bacteria</taxon>
        <taxon>Pseudomonadati</taxon>
        <taxon>Myxococcota</taxon>
        <taxon>Polyangia</taxon>
        <taxon>Nannocystales</taxon>
        <taxon>Nannocystaceae</taxon>
        <taxon>Enhygromyxa</taxon>
    </lineage>
</organism>
<name>A0A2S9YH57_9BACT</name>
<evidence type="ECO:0000313" key="3">
    <source>
        <dbReference type="EMBL" id="PRQ04371.1"/>
    </source>
</evidence>
<feature type="transmembrane region" description="Helical" evidence="1">
    <location>
        <begin position="61"/>
        <end position="84"/>
    </location>
</feature>
<dbReference type="PANTHER" id="PTHR35982:SF1">
    <property type="entry name" value="SPIROCYCLASE, AVEC FAMILY"/>
    <property type="match status" value="1"/>
</dbReference>
<proteinExistence type="predicted"/>
<keyword evidence="4" id="KW-1185">Reference proteome</keyword>